<keyword evidence="7" id="KW-1043">Host membrane</keyword>
<comment type="similarity">
    <text evidence="3">Belongs to the Tymovirales TGBp2 protein family.</text>
</comment>
<name>A0A3G3LPX6_9VIRU</name>
<evidence type="ECO:0000256" key="12">
    <source>
        <dbReference type="ARBA" id="ARBA00032240"/>
    </source>
</evidence>
<evidence type="ECO:0000256" key="13">
    <source>
        <dbReference type="SAM" id="Phobius"/>
    </source>
</evidence>
<evidence type="ECO:0000256" key="8">
    <source>
        <dbReference type="ARBA" id="ARBA00022989"/>
    </source>
</evidence>
<evidence type="ECO:0000256" key="7">
    <source>
        <dbReference type="ARBA" id="ARBA00022870"/>
    </source>
</evidence>
<evidence type="ECO:0000256" key="10">
    <source>
        <dbReference type="ARBA" id="ARBA00023136"/>
    </source>
</evidence>
<feature type="transmembrane region" description="Helical" evidence="13">
    <location>
        <begin position="12"/>
        <end position="29"/>
    </location>
</feature>
<evidence type="ECO:0000313" key="14">
    <source>
        <dbReference type="EMBL" id="AYQ96120.1"/>
    </source>
</evidence>
<evidence type="ECO:0000256" key="5">
    <source>
        <dbReference type="ARBA" id="ARBA00022448"/>
    </source>
</evidence>
<evidence type="ECO:0000256" key="4">
    <source>
        <dbReference type="ARBA" id="ARBA00013304"/>
    </source>
</evidence>
<protein>
    <recommendedName>
        <fullName evidence="4">Movement protein TGB2</fullName>
    </recommendedName>
    <alternativeName>
        <fullName evidence="12">Triple gene block 2 protein</fullName>
    </alternativeName>
</protein>
<sequence length="119" mass="12854">MSFQQPANWSKSLGPLLIGAGIAIVVHFLRASNLPHVGDNLHHLPHGGSYQDGTKRITYCGPKKEYPGTGLFQLGDSQVAIALVLGVSFLIYAVEKFGIGAPRRCACHPNPCVCWKRGE</sequence>
<proteinExistence type="inferred from homology"/>
<keyword evidence="5" id="KW-0813">Transport</keyword>
<comment type="subcellular location">
    <subcellularLocation>
        <location evidence="2">Host endoplasmic reticulum membrane</location>
    </subcellularLocation>
</comment>
<reference evidence="14" key="1">
    <citation type="journal article" date="2018" name="PLoS ONE">
        <title>Grapevine virus T diversity as revealed by full-length genome sequences assembled from high-throughput sequence data.</title>
        <authorList>
            <person name="Nourinejhad Zarghani S."/>
            <person name="Hily J.M."/>
            <person name="Glasa M."/>
            <person name="Marais A."/>
            <person name="Wetzel T."/>
            <person name="Faure C."/>
            <person name="Vigne E."/>
            <person name="Velt A."/>
            <person name="Lemaire O."/>
            <person name="Boursiquot J.M."/>
            <person name="Okic A."/>
            <person name="Ruiz-Garcia A.B."/>
            <person name="Olmos A."/>
            <person name="Lacombe T."/>
            <person name="Candresse T."/>
        </authorList>
    </citation>
    <scope>NUCLEOTIDE SEQUENCE</scope>
    <source>
        <strain evidence="14">V34</strain>
    </source>
</reference>
<keyword evidence="6 13" id="KW-0812">Transmembrane</keyword>
<feature type="transmembrane region" description="Helical" evidence="13">
    <location>
        <begin position="77"/>
        <end position="94"/>
    </location>
</feature>
<comment type="function">
    <text evidence="1">Plays a role in viral cell-to-cell propagation, by facilitating genome transport to neighboring plant cells through plasmosdesmata,.</text>
</comment>
<keyword evidence="10 13" id="KW-0472">Membrane</keyword>
<evidence type="ECO:0000256" key="9">
    <source>
        <dbReference type="ARBA" id="ARBA00023031"/>
    </source>
</evidence>
<dbReference type="InterPro" id="IPR001896">
    <property type="entry name" value="Plant_vir_prot"/>
</dbReference>
<dbReference type="GO" id="GO:0044167">
    <property type="term" value="C:host cell endoplasmic reticulum membrane"/>
    <property type="evidence" value="ECO:0007669"/>
    <property type="project" value="UniProtKB-SubCell"/>
</dbReference>
<evidence type="ECO:0000256" key="11">
    <source>
        <dbReference type="ARBA" id="ARBA00023184"/>
    </source>
</evidence>
<keyword evidence="9" id="KW-0916">Viral movement protein</keyword>
<evidence type="ECO:0000256" key="3">
    <source>
        <dbReference type="ARBA" id="ARBA00010321"/>
    </source>
</evidence>
<evidence type="ECO:0000256" key="6">
    <source>
        <dbReference type="ARBA" id="ARBA00022692"/>
    </source>
</evidence>
<keyword evidence="8 13" id="KW-1133">Transmembrane helix</keyword>
<dbReference type="Pfam" id="PF01307">
    <property type="entry name" value="Plant_vir_prot"/>
    <property type="match status" value="1"/>
</dbReference>
<reference evidence="14" key="2">
    <citation type="submission" date="2018-07" db="EMBL/GenBank/DDBJ databases">
        <authorList>
            <person name="Nourenejhad-Zarghani S."/>
            <person name="Hily J.-M."/>
            <person name="Glasa M."/>
            <person name="Marais A."/>
            <person name="Wetzel T."/>
            <person name="Faure C."/>
            <person name="Vigne E."/>
            <person name="Velt A."/>
            <person name="Lemaire O."/>
            <person name="Boursiquot J.-M."/>
            <person name="Okic A."/>
            <person name="Ruiz-Garcia A.B."/>
            <person name="Olmos A."/>
            <person name="Lacombe T."/>
            <person name="Candresse T."/>
        </authorList>
    </citation>
    <scope>NUCLEOTIDE SEQUENCE</scope>
    <source>
        <strain evidence="14">V34</strain>
    </source>
</reference>
<organism evidence="14">
    <name type="scientific">Grapevine virus T</name>
    <dbReference type="NCBI Taxonomy" id="2016035"/>
    <lineage>
        <taxon>Viruses</taxon>
        <taxon>Riboviria</taxon>
        <taxon>Orthornavirae</taxon>
        <taxon>Kitrinoviricota</taxon>
        <taxon>Alsuviricetes</taxon>
        <taxon>Tymovirales</taxon>
        <taxon>Betaflexiviridae</taxon>
        <taxon>Quinvirinae</taxon>
        <taxon>Foveavirus</taxon>
        <taxon>Foveavirus tafvitis</taxon>
    </lineage>
</organism>
<evidence type="ECO:0000256" key="2">
    <source>
        <dbReference type="ARBA" id="ARBA00004625"/>
    </source>
</evidence>
<dbReference type="EMBL" id="MH674173">
    <property type="protein sequence ID" value="AYQ96120.1"/>
    <property type="molecule type" value="Genomic_RNA"/>
</dbReference>
<keyword evidence="11" id="KW-1038">Host endoplasmic reticulum</keyword>
<evidence type="ECO:0000256" key="1">
    <source>
        <dbReference type="ARBA" id="ARBA00002252"/>
    </source>
</evidence>
<dbReference type="GO" id="GO:0046740">
    <property type="term" value="P:transport of virus in host, cell to cell"/>
    <property type="evidence" value="ECO:0007669"/>
    <property type="project" value="UniProtKB-KW"/>
</dbReference>
<accession>A0A3G3LPX6</accession>